<dbReference type="AlphaFoldDB" id="A0A6J6A6V8"/>
<feature type="transmembrane region" description="Helical" evidence="1">
    <location>
        <begin position="21"/>
        <end position="39"/>
    </location>
</feature>
<protein>
    <submittedName>
        <fullName evidence="2">Unannotated protein</fullName>
    </submittedName>
</protein>
<dbReference type="EMBL" id="CAFBIY010000049">
    <property type="protein sequence ID" value="CAB4850223.1"/>
    <property type="molecule type" value="Genomic_DNA"/>
</dbReference>
<evidence type="ECO:0000313" key="2">
    <source>
        <dbReference type="EMBL" id="CAB4364892.1"/>
    </source>
</evidence>
<accession>A0A6J6A6V8</accession>
<proteinExistence type="predicted"/>
<keyword evidence="1" id="KW-0472">Membrane</keyword>
<keyword evidence="1" id="KW-1133">Transmembrane helix</keyword>
<dbReference type="EMBL" id="CAESGF010000020">
    <property type="protein sequence ID" value="CAB4364892.1"/>
    <property type="molecule type" value="Genomic_DNA"/>
</dbReference>
<sequence length="279" mass="28082">MNRIARTTGLGRVRAARLGTAFASVMLAISVVGLTAGVAGRTYASGTPTGAVSFIDGNGPTTTGGSGAFTMQLPSGGHCQGSGASGYRWESFIVSASVDPATLTWADGPNAVAGALVSRLYSTIGDPVSTKQPSNSPLGLISGIPETSLGGTLASLPVGDYKIGIACQFSGATQEFWVATITVTANVQDTPLGIQWDIAAPTTTTTTAPTTTAPVTTAAATVTTVAIITTTTAVDSSGQVPVTGTNPAVVAMWALLVLVMGRMALLSGRRVKVLPPRAR</sequence>
<reference evidence="2" key="1">
    <citation type="submission" date="2020-05" db="EMBL/GenBank/DDBJ databases">
        <authorList>
            <person name="Chiriac C."/>
            <person name="Salcher M."/>
            <person name="Ghai R."/>
            <person name="Kavagutti S V."/>
        </authorList>
    </citation>
    <scope>NUCLEOTIDE SEQUENCE</scope>
</reference>
<evidence type="ECO:0000313" key="6">
    <source>
        <dbReference type="EMBL" id="CAB4961492.1"/>
    </source>
</evidence>
<name>A0A6J6A6V8_9ZZZZ</name>
<dbReference type="EMBL" id="CAFBMT010000055">
    <property type="protein sequence ID" value="CAB4961492.1"/>
    <property type="molecule type" value="Genomic_DNA"/>
</dbReference>
<dbReference type="EMBL" id="CAEZYF010000026">
    <property type="protein sequence ID" value="CAB4741846.1"/>
    <property type="molecule type" value="Genomic_DNA"/>
</dbReference>
<evidence type="ECO:0000313" key="4">
    <source>
        <dbReference type="EMBL" id="CAB4829525.1"/>
    </source>
</evidence>
<evidence type="ECO:0000256" key="1">
    <source>
        <dbReference type="SAM" id="Phobius"/>
    </source>
</evidence>
<feature type="transmembrane region" description="Helical" evidence="1">
    <location>
        <begin position="248"/>
        <end position="267"/>
    </location>
</feature>
<keyword evidence="1" id="KW-0812">Transmembrane</keyword>
<gene>
    <name evidence="3" type="ORF">UFOPK2656_02960</name>
    <name evidence="4" type="ORF">UFOPK3099_01949</name>
    <name evidence="5" type="ORF">UFOPK3267_01121</name>
    <name evidence="6" type="ORF">UFOPK3651_03546</name>
    <name evidence="2" type="ORF">UFOPK4189_02649</name>
</gene>
<organism evidence="2">
    <name type="scientific">freshwater metagenome</name>
    <dbReference type="NCBI Taxonomy" id="449393"/>
    <lineage>
        <taxon>unclassified sequences</taxon>
        <taxon>metagenomes</taxon>
        <taxon>ecological metagenomes</taxon>
    </lineage>
</organism>
<evidence type="ECO:0000313" key="3">
    <source>
        <dbReference type="EMBL" id="CAB4741846.1"/>
    </source>
</evidence>
<evidence type="ECO:0000313" key="5">
    <source>
        <dbReference type="EMBL" id="CAB4850223.1"/>
    </source>
</evidence>
<dbReference type="EMBL" id="CAFAAV010000167">
    <property type="protein sequence ID" value="CAB4829525.1"/>
    <property type="molecule type" value="Genomic_DNA"/>
</dbReference>